<dbReference type="eggNOG" id="KOG1014">
    <property type="taxonomic scope" value="Eukaryota"/>
</dbReference>
<dbReference type="EMBL" id="JH687793">
    <property type="protein sequence ID" value="EJD41339.1"/>
    <property type="molecule type" value="Genomic_DNA"/>
</dbReference>
<dbReference type="Pfam" id="PF00106">
    <property type="entry name" value="adh_short"/>
    <property type="match status" value="1"/>
</dbReference>
<dbReference type="InParanoid" id="J0DD79"/>
<dbReference type="Proteomes" id="UP000006514">
    <property type="component" value="Unassembled WGS sequence"/>
</dbReference>
<gene>
    <name evidence="1" type="ORF">AURDEDRAFT_115460</name>
</gene>
<reference evidence="2" key="1">
    <citation type="journal article" date="2012" name="Science">
        <title>The Paleozoic origin of enzymatic lignin decomposition reconstructed from 31 fungal genomes.</title>
        <authorList>
            <person name="Floudas D."/>
            <person name="Binder M."/>
            <person name="Riley R."/>
            <person name="Barry K."/>
            <person name="Blanchette R.A."/>
            <person name="Henrissat B."/>
            <person name="Martinez A.T."/>
            <person name="Otillar R."/>
            <person name="Spatafora J.W."/>
            <person name="Yadav J.S."/>
            <person name="Aerts A."/>
            <person name="Benoit I."/>
            <person name="Boyd A."/>
            <person name="Carlson A."/>
            <person name="Copeland A."/>
            <person name="Coutinho P.M."/>
            <person name="de Vries R.P."/>
            <person name="Ferreira P."/>
            <person name="Findley K."/>
            <person name="Foster B."/>
            <person name="Gaskell J."/>
            <person name="Glotzer D."/>
            <person name="Gorecki P."/>
            <person name="Heitman J."/>
            <person name="Hesse C."/>
            <person name="Hori C."/>
            <person name="Igarashi K."/>
            <person name="Jurgens J.A."/>
            <person name="Kallen N."/>
            <person name="Kersten P."/>
            <person name="Kohler A."/>
            <person name="Kuees U."/>
            <person name="Kumar T.K.A."/>
            <person name="Kuo A."/>
            <person name="LaButti K."/>
            <person name="Larrondo L.F."/>
            <person name="Lindquist E."/>
            <person name="Ling A."/>
            <person name="Lombard V."/>
            <person name="Lucas S."/>
            <person name="Lundell T."/>
            <person name="Martin R."/>
            <person name="McLaughlin D.J."/>
            <person name="Morgenstern I."/>
            <person name="Morin E."/>
            <person name="Murat C."/>
            <person name="Nagy L.G."/>
            <person name="Nolan M."/>
            <person name="Ohm R.A."/>
            <person name="Patyshakuliyeva A."/>
            <person name="Rokas A."/>
            <person name="Ruiz-Duenas F.J."/>
            <person name="Sabat G."/>
            <person name="Salamov A."/>
            <person name="Samejima M."/>
            <person name="Schmutz J."/>
            <person name="Slot J.C."/>
            <person name="St John F."/>
            <person name="Stenlid J."/>
            <person name="Sun H."/>
            <person name="Sun S."/>
            <person name="Syed K."/>
            <person name="Tsang A."/>
            <person name="Wiebenga A."/>
            <person name="Young D."/>
            <person name="Pisabarro A."/>
            <person name="Eastwood D.C."/>
            <person name="Martin F."/>
            <person name="Cullen D."/>
            <person name="Grigoriev I.V."/>
            <person name="Hibbett D.S."/>
        </authorList>
    </citation>
    <scope>NUCLEOTIDE SEQUENCE [LARGE SCALE GENOMIC DNA]</scope>
    <source>
        <strain evidence="2">TFB10046</strain>
    </source>
</reference>
<dbReference type="PANTHER" id="PTHR43431">
    <property type="entry name" value="OXIDOREDUCTASE, SHORT CHAIN DEHYDROGENASE/REDUCTASE FAMILY (AFU_ORTHOLOGUE AFUA_5G14000)"/>
    <property type="match status" value="1"/>
</dbReference>
<dbReference type="KEGG" id="adl:AURDEDRAFT_115460"/>
<sequence>MSSSSNKPILVVAGVGNGHGTGASTAREFTKAGYRVALIARNAESLSALADEINNANGDAQAFPVTAYDHSTLHATFAAIRAHWPGAPLRVAVWNAGDAVWKPFLDITPEDVQKVSDTNVVGSFAFAREAILAFQDLELDEVGKRGALIFTSATAALRGNKTTSAFAAGKFALRALSQSLAKEFGPKNIHVSTAIIDGGILTDRSKARLGDKFDAYVKNEDVRLSPDSIAKSYLYLANQDRSAWTWELDLRPAHETW</sequence>
<dbReference type="AlphaFoldDB" id="J0DD79"/>
<dbReference type="InterPro" id="IPR036291">
    <property type="entry name" value="NAD(P)-bd_dom_sf"/>
</dbReference>
<dbReference type="PANTHER" id="PTHR43431:SF7">
    <property type="entry name" value="OXIDOREDUCTASE, SHORT CHAIN DEHYDROGENASE_REDUCTASE FAMILY (AFU_ORTHOLOGUE AFUA_5G14000)"/>
    <property type="match status" value="1"/>
</dbReference>
<protein>
    <submittedName>
        <fullName evidence="1">NAD(P)-binding protein</fullName>
    </submittedName>
</protein>
<dbReference type="Gene3D" id="3.40.50.720">
    <property type="entry name" value="NAD(P)-binding Rossmann-like Domain"/>
    <property type="match status" value="1"/>
</dbReference>
<dbReference type="OMA" id="LPHRHGA"/>
<dbReference type="OrthoDB" id="5399006at2759"/>
<organism evidence="1 2">
    <name type="scientific">Auricularia subglabra (strain TFB-10046 / SS5)</name>
    <name type="common">White-rot fungus</name>
    <name type="synonym">Auricularia delicata (strain TFB10046)</name>
    <dbReference type="NCBI Taxonomy" id="717982"/>
    <lineage>
        <taxon>Eukaryota</taxon>
        <taxon>Fungi</taxon>
        <taxon>Dikarya</taxon>
        <taxon>Basidiomycota</taxon>
        <taxon>Agaricomycotina</taxon>
        <taxon>Agaricomycetes</taxon>
        <taxon>Auriculariales</taxon>
        <taxon>Auriculariaceae</taxon>
        <taxon>Auricularia</taxon>
    </lineage>
</organism>
<dbReference type="InterPro" id="IPR002347">
    <property type="entry name" value="SDR_fam"/>
</dbReference>
<name>J0DD79_AURST</name>
<proteinExistence type="predicted"/>
<keyword evidence="2" id="KW-1185">Reference proteome</keyword>
<dbReference type="PRINTS" id="PR00081">
    <property type="entry name" value="GDHRDH"/>
</dbReference>
<evidence type="ECO:0000313" key="2">
    <source>
        <dbReference type="Proteomes" id="UP000006514"/>
    </source>
</evidence>
<accession>J0DD79</accession>
<dbReference type="SUPFAM" id="SSF51735">
    <property type="entry name" value="NAD(P)-binding Rossmann-fold domains"/>
    <property type="match status" value="1"/>
</dbReference>
<evidence type="ECO:0000313" key="1">
    <source>
        <dbReference type="EMBL" id="EJD41339.1"/>
    </source>
</evidence>